<evidence type="ECO:0000313" key="3">
    <source>
        <dbReference type="EMBL" id="QII13758.1"/>
    </source>
</evidence>
<organism evidence="2">
    <name type="scientific">Kuenenia stuttgartiensis</name>
    <dbReference type="NCBI Taxonomy" id="174633"/>
    <lineage>
        <taxon>Bacteria</taxon>
        <taxon>Pseudomonadati</taxon>
        <taxon>Planctomycetota</taxon>
        <taxon>Candidatus Brocadiia</taxon>
        <taxon>Candidatus Brocadiales</taxon>
        <taxon>Candidatus Brocadiaceae</taxon>
        <taxon>Candidatus Kuenenia</taxon>
    </lineage>
</organism>
<gene>
    <name evidence="3" type="ORF">KsCSTR_43790</name>
    <name evidence="2" type="ORF">kustc1013</name>
</gene>
<keyword evidence="1" id="KW-0472">Membrane</keyword>
<name>Q1PX05_KUEST</name>
<evidence type="ECO:0000313" key="4">
    <source>
        <dbReference type="Proteomes" id="UP000501926"/>
    </source>
</evidence>
<sequence length="78" mass="9776">MYQHFHYVFAMRLYKNIKIPKRQGEKCSACSYRKYIFIAFIALTKPWLLRIKYLRIMKFRRRMLHYLFLESGKIFKTM</sequence>
<evidence type="ECO:0000313" key="2">
    <source>
        <dbReference type="EMBL" id="CAJ71758.1"/>
    </source>
</evidence>
<dbReference type="Proteomes" id="UP000501926">
    <property type="component" value="Chromosome"/>
</dbReference>
<reference evidence="2" key="2">
    <citation type="submission" date="2006-01" db="EMBL/GenBank/DDBJ databases">
        <authorList>
            <person name="Genoscope"/>
        </authorList>
    </citation>
    <scope>NUCLEOTIDE SEQUENCE</scope>
</reference>
<proteinExistence type="predicted"/>
<keyword evidence="1" id="KW-0812">Transmembrane</keyword>
<keyword evidence="1" id="KW-1133">Transmembrane helix</keyword>
<reference evidence="3 4" key="3">
    <citation type="submission" date="2020-02" db="EMBL/GenBank/DDBJ databases">
        <title>Newly sequenced genome of strain CSTR1 showed variability in Candidatus Kuenenia stuttgartiensis genomes.</title>
        <authorList>
            <person name="Ding C."/>
            <person name="Adrian L."/>
        </authorList>
    </citation>
    <scope>NUCLEOTIDE SEQUENCE [LARGE SCALE GENOMIC DNA]</scope>
    <source>
        <strain evidence="3 4">CSTR1</strain>
    </source>
</reference>
<evidence type="ECO:0000256" key="1">
    <source>
        <dbReference type="SAM" id="Phobius"/>
    </source>
</evidence>
<dbReference type="EMBL" id="CT573073">
    <property type="protein sequence ID" value="CAJ71758.1"/>
    <property type="molecule type" value="Genomic_DNA"/>
</dbReference>
<dbReference type="EMBL" id="CP049055">
    <property type="protein sequence ID" value="QII13758.1"/>
    <property type="molecule type" value="Genomic_DNA"/>
</dbReference>
<reference evidence="2" key="1">
    <citation type="journal article" date="2006" name="Nature">
        <title>Deciphering the evolution and metabolism of an anammox bacterium from a community genome.</title>
        <authorList>
            <person name="Strous M."/>
            <person name="Pelletier E."/>
            <person name="Mangenot S."/>
            <person name="Rattei T."/>
            <person name="Lehner A."/>
            <person name="Taylor M.W."/>
            <person name="Horn M."/>
            <person name="Daims H."/>
            <person name="Bartol-Mavel D."/>
            <person name="Wincker P."/>
            <person name="Barbe V."/>
            <person name="Fonknechten N."/>
            <person name="Vallenet D."/>
            <person name="Segurens B."/>
            <person name="Schenowitz-Truong C."/>
            <person name="Medigue C."/>
            <person name="Collingro A."/>
            <person name="Snel B."/>
            <person name="Dutilh B.E."/>
            <person name="OpDenCamp H.J.M."/>
            <person name="vanDerDrift C."/>
            <person name="Cirpus I."/>
            <person name="vanDePas-Schoonen K.T."/>
            <person name="Harhangi H.R."/>
            <person name="vanNiftrik L."/>
            <person name="Schmid M."/>
            <person name="Keltjens J."/>
            <person name="vanDeVossenberg J."/>
            <person name="Kartal B."/>
            <person name="Meier H."/>
            <person name="Frishman D."/>
            <person name="Huynen M.A."/>
            <person name="Mewes H."/>
            <person name="Weissenbach J."/>
            <person name="Jetten M.S.M."/>
            <person name="Wagner M."/>
            <person name="LePaslier D."/>
        </authorList>
    </citation>
    <scope>NUCLEOTIDE SEQUENCE</scope>
</reference>
<feature type="transmembrane region" description="Helical" evidence="1">
    <location>
        <begin position="35"/>
        <end position="53"/>
    </location>
</feature>
<dbReference type="AlphaFoldDB" id="Q1PX05"/>
<accession>Q1PX05</accession>
<protein>
    <submittedName>
        <fullName evidence="2">Uncharacterized protein</fullName>
    </submittedName>
</protein>